<dbReference type="PANTHER" id="PTHR34072">
    <property type="entry name" value="ENZYMATIC POLYPROTEIN-RELATED"/>
    <property type="match status" value="1"/>
</dbReference>
<organism evidence="1 2">
    <name type="scientific">Lactuca sativa</name>
    <name type="common">Garden lettuce</name>
    <dbReference type="NCBI Taxonomy" id="4236"/>
    <lineage>
        <taxon>Eukaryota</taxon>
        <taxon>Viridiplantae</taxon>
        <taxon>Streptophyta</taxon>
        <taxon>Embryophyta</taxon>
        <taxon>Tracheophyta</taxon>
        <taxon>Spermatophyta</taxon>
        <taxon>Magnoliopsida</taxon>
        <taxon>eudicotyledons</taxon>
        <taxon>Gunneridae</taxon>
        <taxon>Pentapetalae</taxon>
        <taxon>asterids</taxon>
        <taxon>campanulids</taxon>
        <taxon>Asterales</taxon>
        <taxon>Asteraceae</taxon>
        <taxon>Cichorioideae</taxon>
        <taxon>Cichorieae</taxon>
        <taxon>Lactucinae</taxon>
        <taxon>Lactuca</taxon>
    </lineage>
</organism>
<sequence>MKTSATTDHVYDIDKQIRQLKKKILLMEAQQQKAGCGHDPKQEQVEKVIKFEDLKELGSVPAIKVVVYLCEMAGVRMVERRKSKTLAATDGRRLTEAILTLSNTSLCKLHALQHGAPHLVLNQNELNMRQRRWVEMLNDYECEIKYHPCKANVVVDALSRKEYSNRRVKTLSIIIQSHMFSQIKEAQFDAMKIENRTSKELRGMEKNFEVKEDGTYYFMN</sequence>
<evidence type="ECO:0000313" key="1">
    <source>
        <dbReference type="EMBL" id="KAJ0191023.1"/>
    </source>
</evidence>
<dbReference type="AlphaFoldDB" id="A0A9R1UPG5"/>
<protein>
    <recommendedName>
        <fullName evidence="3">Reverse transcriptase domain-containing protein</fullName>
    </recommendedName>
</protein>
<reference evidence="1 2" key="1">
    <citation type="journal article" date="2017" name="Nat. Commun.">
        <title>Genome assembly with in vitro proximity ligation data and whole-genome triplication in lettuce.</title>
        <authorList>
            <person name="Reyes-Chin-Wo S."/>
            <person name="Wang Z."/>
            <person name="Yang X."/>
            <person name="Kozik A."/>
            <person name="Arikit S."/>
            <person name="Song C."/>
            <person name="Xia L."/>
            <person name="Froenicke L."/>
            <person name="Lavelle D.O."/>
            <person name="Truco M.J."/>
            <person name="Xia R."/>
            <person name="Zhu S."/>
            <person name="Xu C."/>
            <person name="Xu H."/>
            <person name="Xu X."/>
            <person name="Cox K."/>
            <person name="Korf I."/>
            <person name="Meyers B.C."/>
            <person name="Michelmore R.W."/>
        </authorList>
    </citation>
    <scope>NUCLEOTIDE SEQUENCE [LARGE SCALE GENOMIC DNA]</scope>
    <source>
        <strain evidence="2">cv. Salinas</strain>
        <tissue evidence="1">Seedlings</tissue>
    </source>
</reference>
<evidence type="ECO:0000313" key="2">
    <source>
        <dbReference type="Proteomes" id="UP000235145"/>
    </source>
</evidence>
<accession>A0A9R1UPG5</accession>
<gene>
    <name evidence="1" type="ORF">LSAT_V11C800418200</name>
</gene>
<name>A0A9R1UPG5_LACSA</name>
<proteinExistence type="predicted"/>
<dbReference type="Proteomes" id="UP000235145">
    <property type="component" value="Unassembled WGS sequence"/>
</dbReference>
<keyword evidence="2" id="KW-1185">Reference proteome</keyword>
<dbReference type="PANTHER" id="PTHR34072:SF52">
    <property type="entry name" value="RIBONUCLEASE H"/>
    <property type="match status" value="1"/>
</dbReference>
<comment type="caution">
    <text evidence="1">The sequence shown here is derived from an EMBL/GenBank/DDBJ whole genome shotgun (WGS) entry which is preliminary data.</text>
</comment>
<dbReference type="EMBL" id="NBSK02000008">
    <property type="protein sequence ID" value="KAJ0191023.1"/>
    <property type="molecule type" value="Genomic_DNA"/>
</dbReference>
<evidence type="ECO:0008006" key="3">
    <source>
        <dbReference type="Google" id="ProtNLM"/>
    </source>
</evidence>